<proteinExistence type="predicted"/>
<accession>A0A3B0NF58</accession>
<sequence>MDTRKISILSGILIGATALALLIFKFVSIRKRHTAVDDRFFIPERTYPSFIEIITKDGSELKVNDTSQYNVKKYFSSKIQMYEYIFEENAKCVGFNYKNMNVWKQKEGRDGPYPASIMFYTKNDVIIVDFGKDNTMVYKFKNNEWVPETSSRILLDLDIDIKDNNSDINYNSIYNRDVYIPKAGKYIQSVSHLNNELYSGKAFPDLLDKVIVNNASTPRVVSLNTLDGRNIQVTLN</sequence>
<dbReference type="Pfam" id="PF04385">
    <property type="entry name" value="FAINT"/>
    <property type="match status" value="1"/>
</dbReference>
<evidence type="ECO:0000313" key="3">
    <source>
        <dbReference type="EMBL" id="SVP93188.1"/>
    </source>
</evidence>
<evidence type="ECO:0000313" key="2">
    <source>
        <dbReference type="EMBL" id="SVP92383.1"/>
    </source>
</evidence>
<organism evidence="3">
    <name type="scientific">Theileria annulata</name>
    <dbReference type="NCBI Taxonomy" id="5874"/>
    <lineage>
        <taxon>Eukaryota</taxon>
        <taxon>Sar</taxon>
        <taxon>Alveolata</taxon>
        <taxon>Apicomplexa</taxon>
        <taxon>Aconoidasida</taxon>
        <taxon>Piroplasmida</taxon>
        <taxon>Theileriidae</taxon>
        <taxon>Theileria</taxon>
    </lineage>
</organism>
<reference evidence="3" key="1">
    <citation type="submission" date="2018-07" db="EMBL/GenBank/DDBJ databases">
        <authorList>
            <person name="Quirk P.G."/>
            <person name="Krulwich T.A."/>
        </authorList>
    </citation>
    <scope>NUCLEOTIDE SEQUENCE</scope>
    <source>
        <strain evidence="3">Anand</strain>
    </source>
</reference>
<gene>
    <name evidence="3" type="ORF">TAT_000217600</name>
    <name evidence="2" type="ORF">TAV_000217600</name>
</gene>
<dbReference type="AlphaFoldDB" id="A0A3B0NF58"/>
<dbReference type="VEuPathDB" id="PiroplasmaDB:TA02710"/>
<evidence type="ECO:0000256" key="1">
    <source>
        <dbReference type="SAM" id="Phobius"/>
    </source>
</evidence>
<dbReference type="EMBL" id="UIVS01000003">
    <property type="protein sequence ID" value="SVP92383.1"/>
    <property type="molecule type" value="Genomic_DNA"/>
</dbReference>
<keyword evidence="1" id="KW-1133">Transmembrane helix</keyword>
<dbReference type="EMBL" id="UIVT01000003">
    <property type="protein sequence ID" value="SVP93188.1"/>
    <property type="molecule type" value="Genomic_DNA"/>
</dbReference>
<protein>
    <submittedName>
        <fullName evidence="3">Uncharacterized protein</fullName>
    </submittedName>
</protein>
<keyword evidence="1" id="KW-0812">Transmembrane</keyword>
<dbReference type="InterPro" id="IPR007480">
    <property type="entry name" value="DUF529"/>
</dbReference>
<name>A0A3B0NF58_THEAN</name>
<keyword evidence="1" id="KW-0472">Membrane</keyword>
<feature type="transmembrane region" description="Helical" evidence="1">
    <location>
        <begin position="6"/>
        <end position="24"/>
    </location>
</feature>